<dbReference type="Pfam" id="PF00635">
    <property type="entry name" value="Motile_Sperm"/>
    <property type="match status" value="1"/>
</dbReference>
<dbReference type="AlphaFoldDB" id="A0A915D968"/>
<keyword evidence="2" id="KW-1185">Reference proteome</keyword>
<reference evidence="3" key="1">
    <citation type="submission" date="2022-11" db="UniProtKB">
        <authorList>
            <consortium name="WormBaseParasite"/>
        </authorList>
    </citation>
    <scope>IDENTIFICATION</scope>
</reference>
<name>A0A915D968_9BILA</name>
<dbReference type="InterPro" id="IPR000535">
    <property type="entry name" value="MSP_dom"/>
</dbReference>
<dbReference type="WBParaSite" id="jg16762">
    <property type="protein sequence ID" value="jg16762"/>
    <property type="gene ID" value="jg16762"/>
</dbReference>
<dbReference type="Proteomes" id="UP000887574">
    <property type="component" value="Unplaced"/>
</dbReference>
<organism evidence="2 3">
    <name type="scientific">Ditylenchus dipsaci</name>
    <dbReference type="NCBI Taxonomy" id="166011"/>
    <lineage>
        <taxon>Eukaryota</taxon>
        <taxon>Metazoa</taxon>
        <taxon>Ecdysozoa</taxon>
        <taxon>Nematoda</taxon>
        <taxon>Chromadorea</taxon>
        <taxon>Rhabditida</taxon>
        <taxon>Tylenchina</taxon>
        <taxon>Tylenchomorpha</taxon>
        <taxon>Sphaerularioidea</taxon>
        <taxon>Anguinidae</taxon>
        <taxon>Anguininae</taxon>
        <taxon>Ditylenchus</taxon>
    </lineage>
</organism>
<dbReference type="InterPro" id="IPR051774">
    <property type="entry name" value="Sperm-specific_class_P"/>
</dbReference>
<protein>
    <submittedName>
        <fullName evidence="3">MSP domain-containing protein</fullName>
    </submittedName>
</protein>
<dbReference type="PROSITE" id="PS51257">
    <property type="entry name" value="PROKAR_LIPOPROTEIN"/>
    <property type="match status" value="1"/>
</dbReference>
<sequence>MHMQFRNAYALLSTYCFVVAVLLFACFSRSCSQPSKREWLWLSNPPLFKCLLLVCLCSHADQFGESRLAFKVKSTNNDHYRLKPSWIRGAGQTAALEVTRTAGPPKEDKLVIQFLEVAVDVTDGAELFRVVLLKKSRCQPQLSSPLRKRLIEHNCLLFSVVTMNCK</sequence>
<dbReference type="SUPFAM" id="SSF49354">
    <property type="entry name" value="PapD-like"/>
    <property type="match status" value="1"/>
</dbReference>
<evidence type="ECO:0000313" key="2">
    <source>
        <dbReference type="Proteomes" id="UP000887574"/>
    </source>
</evidence>
<dbReference type="PANTHER" id="PTHR22947">
    <property type="entry name" value="MAJOR SPERM PROTEIN"/>
    <property type="match status" value="1"/>
</dbReference>
<dbReference type="InterPro" id="IPR013783">
    <property type="entry name" value="Ig-like_fold"/>
</dbReference>
<evidence type="ECO:0000313" key="3">
    <source>
        <dbReference type="WBParaSite" id="jg16762"/>
    </source>
</evidence>
<evidence type="ECO:0000259" key="1">
    <source>
        <dbReference type="Pfam" id="PF00635"/>
    </source>
</evidence>
<dbReference type="InterPro" id="IPR008962">
    <property type="entry name" value="PapD-like_sf"/>
</dbReference>
<proteinExistence type="predicted"/>
<accession>A0A915D968</accession>
<feature type="domain" description="MSP" evidence="1">
    <location>
        <begin position="65"/>
        <end position="129"/>
    </location>
</feature>
<dbReference type="PANTHER" id="PTHR22947:SF3">
    <property type="entry name" value="MSP DOMAIN-CONTAINING PROTEIN-RELATED"/>
    <property type="match status" value="1"/>
</dbReference>
<dbReference type="Gene3D" id="2.60.40.10">
    <property type="entry name" value="Immunoglobulins"/>
    <property type="match status" value="1"/>
</dbReference>